<dbReference type="CDD" id="cd05117">
    <property type="entry name" value="STKc_CAMK"/>
    <property type="match status" value="1"/>
</dbReference>
<dbReference type="Proteomes" id="UP000709295">
    <property type="component" value="Unassembled WGS sequence"/>
</dbReference>
<dbReference type="FunFam" id="1.10.510.10:FF:000026">
    <property type="entry name" value="Calcium/calmodulin-dependent protein kinase type 1"/>
    <property type="match status" value="1"/>
</dbReference>
<evidence type="ECO:0000256" key="7">
    <source>
        <dbReference type="PROSITE-ProRule" id="PRU10141"/>
    </source>
</evidence>
<name>A0A8J5IR07_9STRA</name>
<dbReference type="SMART" id="SM00320">
    <property type="entry name" value="WD40"/>
    <property type="match status" value="3"/>
</dbReference>
<evidence type="ECO:0000313" key="11">
    <source>
        <dbReference type="Proteomes" id="UP000709295"/>
    </source>
</evidence>
<dbReference type="GO" id="GO:0004674">
    <property type="term" value="F:protein serine/threonine kinase activity"/>
    <property type="evidence" value="ECO:0007669"/>
    <property type="project" value="UniProtKB-KW"/>
</dbReference>
<dbReference type="PROSITE" id="PS50011">
    <property type="entry name" value="PROTEIN_KINASE_DOM"/>
    <property type="match status" value="1"/>
</dbReference>
<evidence type="ECO:0000256" key="2">
    <source>
        <dbReference type="ARBA" id="ARBA00022679"/>
    </source>
</evidence>
<dbReference type="InterPro" id="IPR001680">
    <property type="entry name" value="WD40_rpt"/>
</dbReference>
<feature type="repeat" description="WD" evidence="6">
    <location>
        <begin position="76"/>
        <end position="118"/>
    </location>
</feature>
<feature type="compositionally biased region" description="Pro residues" evidence="8">
    <location>
        <begin position="764"/>
        <end position="773"/>
    </location>
</feature>
<dbReference type="InterPro" id="IPR019775">
    <property type="entry name" value="WD40_repeat_CS"/>
</dbReference>
<keyword evidence="2" id="KW-0808">Transferase</keyword>
<dbReference type="PROSITE" id="PS00108">
    <property type="entry name" value="PROTEIN_KINASE_ST"/>
    <property type="match status" value="1"/>
</dbReference>
<evidence type="ECO:0000256" key="1">
    <source>
        <dbReference type="ARBA" id="ARBA00022527"/>
    </source>
</evidence>
<dbReference type="InterPro" id="IPR017441">
    <property type="entry name" value="Protein_kinase_ATP_BS"/>
</dbReference>
<keyword evidence="1" id="KW-0723">Serine/threonine-protein kinase</keyword>
<keyword evidence="6" id="KW-0853">WD repeat</keyword>
<accession>A0A8J5IR07</accession>
<dbReference type="InterPro" id="IPR008271">
    <property type="entry name" value="Ser/Thr_kinase_AS"/>
</dbReference>
<dbReference type="EMBL" id="JAENGY010000158">
    <property type="protein sequence ID" value="KAG6971417.1"/>
    <property type="molecule type" value="Genomic_DNA"/>
</dbReference>
<keyword evidence="11" id="KW-1185">Reference proteome</keyword>
<dbReference type="PROSITE" id="PS00678">
    <property type="entry name" value="WD_REPEATS_1"/>
    <property type="match status" value="1"/>
</dbReference>
<dbReference type="PROSITE" id="PS50082">
    <property type="entry name" value="WD_REPEATS_2"/>
    <property type="match status" value="2"/>
</dbReference>
<dbReference type="InterPro" id="IPR000719">
    <property type="entry name" value="Prot_kinase_dom"/>
</dbReference>
<evidence type="ECO:0000313" key="10">
    <source>
        <dbReference type="EMBL" id="KAG6971417.1"/>
    </source>
</evidence>
<feature type="binding site" evidence="7">
    <location>
        <position position="454"/>
    </location>
    <ligand>
        <name>ATP</name>
        <dbReference type="ChEBI" id="CHEBI:30616"/>
    </ligand>
</feature>
<dbReference type="Pfam" id="PF00400">
    <property type="entry name" value="WD40"/>
    <property type="match status" value="3"/>
</dbReference>
<feature type="compositionally biased region" description="Low complexity" evidence="8">
    <location>
        <begin position="753"/>
        <end position="763"/>
    </location>
</feature>
<keyword evidence="4" id="KW-0418">Kinase</keyword>
<sequence>MRSALNRGGLALAQTAVTAFAATGDTALVTNPSEEFDYEYVLACQPTANKSGLALALSNCKIQLRSLETLGLLHEFHAHNSTINDVWTSPSSPFQLATCSSDECVKLWDTRAALPAMVVPVGREVWSLSIGCGETLLATGTDELAQFYDVRTGNKLGQYGESHVDAITKVRFHPTQPAFVVTASEDGVVCFFDCRIPDEDDALESILNVESAVTNVGFFGPQQENIFCLTGTETLDLWNLWTAERLHHYDTIRDDCNKNGLSTDYLIDCVYDDQSNELFLLAGNHDGDMNAVAIGTDAASAGKLQHAAALKGGHKACVRCIYYDPENTTLYTGGEDTRLCKWTVPGAAEATDGYSSSSSSRRATGLDPAGIRKARKASRPLATSETPPHSRKRLLGATSTHSSTMTGIMKKVTEFYKKDECSKYYKLGKTLGTGSFATVKSAISKADNSRWAVKCIDKASLTAEDEEALRVEVEVLQLVHHTNIVQLKEVFDCHKTFYMVMEEMSGGELFDRIVEKEKYSEKEASCVVKKLADALLYCHQKGIVHRDLKPENLLYQSTDDNAEIKIADFGLAKLIRGDSLMQTACGTPGYVAPEILEGRPYGAEVDLWSLGVIAYILLCGFPPFYDENNAALFQSIKSGVYDYPSPYWDCVSDLAKDLISRLLVVDPKKRFTAQQVLEHPWVADIHGVSGDALPHFTQEMKRYNARRRFRYGIMAAKTISALNSAQKRVSASDFDPPVAAIAAVGLEAVKTAAPTTTEGGTPAAPAPAPAGTQ</sequence>
<evidence type="ECO:0000256" key="6">
    <source>
        <dbReference type="PROSITE-ProRule" id="PRU00221"/>
    </source>
</evidence>
<dbReference type="SMART" id="SM00220">
    <property type="entry name" value="S_TKc"/>
    <property type="match status" value="1"/>
</dbReference>
<dbReference type="FunFam" id="3.30.200.20:FF:000042">
    <property type="entry name" value="Aurora kinase A"/>
    <property type="match status" value="1"/>
</dbReference>
<evidence type="ECO:0000256" key="3">
    <source>
        <dbReference type="ARBA" id="ARBA00022741"/>
    </source>
</evidence>
<proteinExistence type="predicted"/>
<evidence type="ECO:0000256" key="4">
    <source>
        <dbReference type="ARBA" id="ARBA00022777"/>
    </source>
</evidence>
<keyword evidence="3 7" id="KW-0547">Nucleotide-binding</keyword>
<dbReference type="PANTHER" id="PTHR24347">
    <property type="entry name" value="SERINE/THREONINE-PROTEIN KINASE"/>
    <property type="match status" value="1"/>
</dbReference>
<evidence type="ECO:0000259" key="9">
    <source>
        <dbReference type="PROSITE" id="PS50011"/>
    </source>
</evidence>
<feature type="region of interest" description="Disordered" evidence="8">
    <location>
        <begin position="753"/>
        <end position="773"/>
    </location>
</feature>
<gene>
    <name evidence="10" type="ORF">JG688_00004432</name>
</gene>
<keyword evidence="5 7" id="KW-0067">ATP-binding</keyword>
<dbReference type="Pfam" id="PF00069">
    <property type="entry name" value="Pkinase"/>
    <property type="match status" value="1"/>
</dbReference>
<organism evidence="10 11">
    <name type="scientific">Phytophthora aleatoria</name>
    <dbReference type="NCBI Taxonomy" id="2496075"/>
    <lineage>
        <taxon>Eukaryota</taxon>
        <taxon>Sar</taxon>
        <taxon>Stramenopiles</taxon>
        <taxon>Oomycota</taxon>
        <taxon>Peronosporomycetes</taxon>
        <taxon>Peronosporales</taxon>
        <taxon>Peronosporaceae</taxon>
        <taxon>Phytophthora</taxon>
    </lineage>
</organism>
<feature type="domain" description="Protein kinase" evidence="9">
    <location>
        <begin position="425"/>
        <end position="682"/>
    </location>
</feature>
<feature type="region of interest" description="Disordered" evidence="8">
    <location>
        <begin position="349"/>
        <end position="398"/>
    </location>
</feature>
<evidence type="ECO:0000256" key="5">
    <source>
        <dbReference type="ARBA" id="ARBA00022840"/>
    </source>
</evidence>
<reference evidence="10" key="1">
    <citation type="submission" date="2021-01" db="EMBL/GenBank/DDBJ databases">
        <title>Phytophthora aleatoria, a newly-described species from Pinus radiata is distinct from Phytophthora cactorum isolates based on comparative genomics.</title>
        <authorList>
            <person name="Mcdougal R."/>
            <person name="Panda P."/>
            <person name="Williams N."/>
            <person name="Studholme D.J."/>
        </authorList>
    </citation>
    <scope>NUCLEOTIDE SEQUENCE</scope>
    <source>
        <strain evidence="10">NZFS 4037</strain>
    </source>
</reference>
<feature type="repeat" description="WD" evidence="6">
    <location>
        <begin position="311"/>
        <end position="344"/>
    </location>
</feature>
<dbReference type="PROSITE" id="PS00107">
    <property type="entry name" value="PROTEIN_KINASE_ATP"/>
    <property type="match status" value="1"/>
</dbReference>
<dbReference type="GO" id="GO:0005524">
    <property type="term" value="F:ATP binding"/>
    <property type="evidence" value="ECO:0007669"/>
    <property type="project" value="UniProtKB-UniRule"/>
</dbReference>
<dbReference type="AlphaFoldDB" id="A0A8J5IR07"/>
<protein>
    <recommendedName>
        <fullName evidence="9">Protein kinase domain-containing protein</fullName>
    </recommendedName>
</protein>
<evidence type="ECO:0000256" key="8">
    <source>
        <dbReference type="SAM" id="MobiDB-lite"/>
    </source>
</evidence>
<comment type="caution">
    <text evidence="10">The sequence shown here is derived from an EMBL/GenBank/DDBJ whole genome shotgun (WGS) entry which is preliminary data.</text>
</comment>